<comment type="caution">
    <text evidence="2">The sequence shown here is derived from an EMBL/GenBank/DDBJ whole genome shotgun (WGS) entry which is preliminary data.</text>
</comment>
<keyword evidence="3" id="KW-1185">Reference proteome</keyword>
<keyword evidence="1" id="KW-0472">Membrane</keyword>
<dbReference type="Proteomes" id="UP000002965">
    <property type="component" value="Unassembled WGS sequence"/>
</dbReference>
<sequence>MSWKEHTQSNTKIQKTAKKMKPKPLFFITFYNLNPLFGLFSSFWVWLTPSFSLSS</sequence>
<reference evidence="2 3" key="1">
    <citation type="submission" date="2012-02" db="EMBL/GenBank/DDBJ databases">
        <title>The Genome Sequence of Bacteroides caccae CL03T12C61.</title>
        <authorList>
            <consortium name="The Broad Institute Genome Sequencing Platform"/>
            <person name="Earl A."/>
            <person name="Ward D."/>
            <person name="Feldgarden M."/>
            <person name="Gevers D."/>
            <person name="Zitomersky N.L."/>
            <person name="Coyne M.J."/>
            <person name="Comstock L.E."/>
            <person name="Young S.K."/>
            <person name="Zeng Q."/>
            <person name="Gargeya S."/>
            <person name="Fitzgerald M."/>
            <person name="Haas B."/>
            <person name="Abouelleil A."/>
            <person name="Alvarado L."/>
            <person name="Arachchi H.M."/>
            <person name="Berlin A."/>
            <person name="Chapman S.B."/>
            <person name="Gearin G."/>
            <person name="Goldberg J."/>
            <person name="Griggs A."/>
            <person name="Gujja S."/>
            <person name="Hansen M."/>
            <person name="Heiman D."/>
            <person name="Howarth C."/>
            <person name="Larimer J."/>
            <person name="Lui A."/>
            <person name="MacDonald P.J.P."/>
            <person name="McCowen C."/>
            <person name="Montmayeur A."/>
            <person name="Murphy C."/>
            <person name="Neiman D."/>
            <person name="Pearson M."/>
            <person name="Priest M."/>
            <person name="Roberts A."/>
            <person name="Saif S."/>
            <person name="Shea T."/>
            <person name="Sisk P."/>
            <person name="Stolte C."/>
            <person name="Sykes S."/>
            <person name="Wortman J."/>
            <person name="Nusbaum C."/>
            <person name="Birren B."/>
        </authorList>
    </citation>
    <scope>NUCLEOTIDE SEQUENCE [LARGE SCALE GENOMIC DNA]</scope>
    <source>
        <strain evidence="2 3">CL03T12C61</strain>
    </source>
</reference>
<keyword evidence="1" id="KW-1133">Transmembrane helix</keyword>
<dbReference type="AlphaFoldDB" id="I9Q0N5"/>
<protein>
    <submittedName>
        <fullName evidence="2">Uncharacterized protein</fullName>
    </submittedName>
</protein>
<name>I9Q0N5_9BACE</name>
<dbReference type="HOGENOM" id="CLU_3022007_0_0_10"/>
<evidence type="ECO:0000313" key="3">
    <source>
        <dbReference type="Proteomes" id="UP000002965"/>
    </source>
</evidence>
<accession>I9Q0N5</accession>
<gene>
    <name evidence="2" type="ORF">HMPREF1061_00725</name>
</gene>
<dbReference type="EMBL" id="AGXF01000005">
    <property type="protein sequence ID" value="EIY22641.1"/>
    <property type="molecule type" value="Genomic_DNA"/>
</dbReference>
<feature type="transmembrane region" description="Helical" evidence="1">
    <location>
        <begin position="25"/>
        <end position="47"/>
    </location>
</feature>
<evidence type="ECO:0000256" key="1">
    <source>
        <dbReference type="SAM" id="Phobius"/>
    </source>
</evidence>
<evidence type="ECO:0000313" key="2">
    <source>
        <dbReference type="EMBL" id="EIY22641.1"/>
    </source>
</evidence>
<organism evidence="2 3">
    <name type="scientific">Bacteroides caccae CL03T12C61</name>
    <dbReference type="NCBI Taxonomy" id="997873"/>
    <lineage>
        <taxon>Bacteria</taxon>
        <taxon>Pseudomonadati</taxon>
        <taxon>Bacteroidota</taxon>
        <taxon>Bacteroidia</taxon>
        <taxon>Bacteroidales</taxon>
        <taxon>Bacteroidaceae</taxon>
        <taxon>Bacteroides</taxon>
    </lineage>
</organism>
<proteinExistence type="predicted"/>
<keyword evidence="1" id="KW-0812">Transmembrane</keyword>